<dbReference type="Gene3D" id="3.30.710.10">
    <property type="entry name" value="Potassium Channel Kv1.1, Chain A"/>
    <property type="match status" value="1"/>
</dbReference>
<keyword evidence="3" id="KW-0009">Actin-binding</keyword>
<dbReference type="Proteomes" id="UP000747542">
    <property type="component" value="Unassembled WGS sequence"/>
</dbReference>
<evidence type="ECO:0000256" key="4">
    <source>
        <dbReference type="SAM" id="MobiDB-lite"/>
    </source>
</evidence>
<dbReference type="Gene3D" id="2.120.10.80">
    <property type="entry name" value="Kelch-type beta propeller"/>
    <property type="match status" value="1"/>
</dbReference>
<evidence type="ECO:0000256" key="1">
    <source>
        <dbReference type="ARBA" id="ARBA00022441"/>
    </source>
</evidence>
<sequence>VMADNILQHSQVNEDVVTLVAEGRQFTCHRTKLIASSDYFRAMFSNNFTEQEKNTIELQGIDADCLLLLLRYVQSGSYVIPSGSVLVLLQTASMLQENEIERGGHLLQLLLCLDFHTLTVEDISNMLFYSIISDNNEVVQVLNGLKKFKMDNVCSKDPTSSKKFTVDSEDNIKKEGNEQQEDEEQKEAREIVEKIMKQSKRKLPQVPCVVGFRQSQSQQKKKKAKYSDDEEYHDFNLASQIRNFDMVPVIYSFDLVTKKMTEEIALTKLCNGPVRCSGYQVCSIGPSIYILGGEYHLGHGNWNKSLWRYNTASKKWIVENMLGSGVSASLPPHSAASPAPPPTDPSVSKPVKFSGKSSNRSHTDEFSTEVYRFSPEEDKNITRFGRFVNPPANVCVVDGKIYNFSCDDLDESNIIEILDVSEEMQDSVLDTSSVNTEISSQLRIKKNDSQQIDAVEVLAKEVWREKEADLHTSTNTMCLAEATFSLGCFPLLKLGD</sequence>
<protein>
    <submittedName>
        <fullName evidence="6">Kelch-like protein 38-like</fullName>
    </submittedName>
</protein>
<dbReference type="PANTHER" id="PTHR24412">
    <property type="entry name" value="KELCH PROTEIN"/>
    <property type="match status" value="1"/>
</dbReference>
<reference evidence="6" key="1">
    <citation type="journal article" date="2021" name="Sci. Adv.">
        <title>The American lobster genome reveals insights on longevity, neural, and immune adaptations.</title>
        <authorList>
            <person name="Polinski J.M."/>
            <person name="Zimin A.V."/>
            <person name="Clark K.F."/>
            <person name="Kohn A.B."/>
            <person name="Sadowski N."/>
            <person name="Timp W."/>
            <person name="Ptitsyn A."/>
            <person name="Khanna P."/>
            <person name="Romanova D.Y."/>
            <person name="Williams P."/>
            <person name="Greenwood S.J."/>
            <person name="Moroz L.L."/>
            <person name="Walt D.R."/>
            <person name="Bodnar A.G."/>
        </authorList>
    </citation>
    <scope>NUCLEOTIDE SEQUENCE</scope>
    <source>
        <strain evidence="6">GMGI-L3</strain>
    </source>
</reference>
<feature type="non-terminal residue" evidence="6">
    <location>
        <position position="496"/>
    </location>
</feature>
<keyword evidence="7" id="KW-1185">Reference proteome</keyword>
<dbReference type="InterPro" id="IPR011333">
    <property type="entry name" value="SKP1/BTB/POZ_sf"/>
</dbReference>
<evidence type="ECO:0000256" key="2">
    <source>
        <dbReference type="ARBA" id="ARBA00022737"/>
    </source>
</evidence>
<evidence type="ECO:0000256" key="3">
    <source>
        <dbReference type="ARBA" id="ARBA00023203"/>
    </source>
</evidence>
<keyword evidence="2" id="KW-0677">Repeat</keyword>
<comment type="caution">
    <text evidence="6">The sequence shown here is derived from an EMBL/GenBank/DDBJ whole genome shotgun (WGS) entry which is preliminary data.</text>
</comment>
<organism evidence="6 7">
    <name type="scientific">Homarus americanus</name>
    <name type="common">American lobster</name>
    <dbReference type="NCBI Taxonomy" id="6706"/>
    <lineage>
        <taxon>Eukaryota</taxon>
        <taxon>Metazoa</taxon>
        <taxon>Ecdysozoa</taxon>
        <taxon>Arthropoda</taxon>
        <taxon>Crustacea</taxon>
        <taxon>Multicrustacea</taxon>
        <taxon>Malacostraca</taxon>
        <taxon>Eumalacostraca</taxon>
        <taxon>Eucarida</taxon>
        <taxon>Decapoda</taxon>
        <taxon>Pleocyemata</taxon>
        <taxon>Astacidea</taxon>
        <taxon>Nephropoidea</taxon>
        <taxon>Nephropidae</taxon>
        <taxon>Homarus</taxon>
    </lineage>
</organism>
<dbReference type="Pfam" id="PF00651">
    <property type="entry name" value="BTB"/>
    <property type="match status" value="1"/>
</dbReference>
<dbReference type="PANTHER" id="PTHR24412:SF480">
    <property type="entry name" value="KELCH-LIKE PROTEIN 8"/>
    <property type="match status" value="1"/>
</dbReference>
<dbReference type="Pfam" id="PF01344">
    <property type="entry name" value="Kelch_1"/>
    <property type="match status" value="1"/>
</dbReference>
<proteinExistence type="predicted"/>
<dbReference type="InterPro" id="IPR006652">
    <property type="entry name" value="Kelch_1"/>
</dbReference>
<evidence type="ECO:0000313" key="7">
    <source>
        <dbReference type="Proteomes" id="UP000747542"/>
    </source>
</evidence>
<evidence type="ECO:0000313" key="6">
    <source>
        <dbReference type="EMBL" id="KAG7174645.1"/>
    </source>
</evidence>
<dbReference type="InterPro" id="IPR000210">
    <property type="entry name" value="BTB/POZ_dom"/>
</dbReference>
<dbReference type="SMART" id="SM00225">
    <property type="entry name" value="BTB"/>
    <property type="match status" value="1"/>
</dbReference>
<feature type="region of interest" description="Disordered" evidence="4">
    <location>
        <begin position="155"/>
        <end position="186"/>
    </location>
</feature>
<dbReference type="SUPFAM" id="SSF54695">
    <property type="entry name" value="POZ domain"/>
    <property type="match status" value="1"/>
</dbReference>
<gene>
    <name evidence="6" type="primary">Klhl38-L</name>
    <name evidence="6" type="ORF">Hamer_G015780</name>
</gene>
<dbReference type="PROSITE" id="PS50097">
    <property type="entry name" value="BTB"/>
    <property type="match status" value="1"/>
</dbReference>
<feature type="region of interest" description="Disordered" evidence="4">
    <location>
        <begin position="329"/>
        <end position="367"/>
    </location>
</feature>
<evidence type="ECO:0000259" key="5">
    <source>
        <dbReference type="PROSITE" id="PS50097"/>
    </source>
</evidence>
<dbReference type="InterPro" id="IPR015915">
    <property type="entry name" value="Kelch-typ_b-propeller"/>
</dbReference>
<accession>A0A8J5THT8</accession>
<feature type="domain" description="BTB" evidence="5">
    <location>
        <begin position="14"/>
        <end position="82"/>
    </location>
</feature>
<name>A0A8J5THT8_HOMAM</name>
<feature type="compositionally biased region" description="Basic and acidic residues" evidence="4">
    <location>
        <begin position="164"/>
        <end position="177"/>
    </location>
</feature>
<dbReference type="SUPFAM" id="SSF117281">
    <property type="entry name" value="Kelch motif"/>
    <property type="match status" value="1"/>
</dbReference>
<dbReference type="EMBL" id="JAHLQT010007499">
    <property type="protein sequence ID" value="KAG7174645.1"/>
    <property type="molecule type" value="Genomic_DNA"/>
</dbReference>
<dbReference type="AlphaFoldDB" id="A0A8J5THT8"/>
<keyword evidence="1" id="KW-0880">Kelch repeat</keyword>